<dbReference type="EMBL" id="MFSP01000099">
    <property type="protein sequence ID" value="OGI65959.1"/>
    <property type="molecule type" value="Genomic_DNA"/>
</dbReference>
<organism evidence="1 2">
    <name type="scientific">Candidatus Muproteobacteria bacterium RBG_16_60_9</name>
    <dbReference type="NCBI Taxonomy" id="1817755"/>
    <lineage>
        <taxon>Bacteria</taxon>
        <taxon>Pseudomonadati</taxon>
        <taxon>Pseudomonadota</taxon>
        <taxon>Candidatus Muproteobacteria</taxon>
    </lineage>
</organism>
<comment type="caution">
    <text evidence="1">The sequence shown here is derived from an EMBL/GenBank/DDBJ whole genome shotgun (WGS) entry which is preliminary data.</text>
</comment>
<sequence length="158" mass="17288">MVLCGGKFVGGFMKKVSIVSVFLTITFFANVVSGNQECIKGLTKTDMCAKARQLSDQIATILPMKMSQNMSWESVAAVGTTIQAHIRLSYGKKHLEETYKKAGLPLSYAKQAIQKSATSTCEENTPTRAFVNLGGSFRYVYSFIDGERFTTAVVTSCK</sequence>
<dbReference type="AlphaFoldDB" id="A0A1F6V8V2"/>
<accession>A0A1F6V8V2</accession>
<dbReference type="Proteomes" id="UP000179076">
    <property type="component" value="Unassembled WGS sequence"/>
</dbReference>
<gene>
    <name evidence="1" type="ORF">A2W18_00165</name>
</gene>
<proteinExistence type="predicted"/>
<protein>
    <submittedName>
        <fullName evidence="1">Uncharacterized protein</fullName>
    </submittedName>
</protein>
<reference evidence="1 2" key="1">
    <citation type="journal article" date="2016" name="Nat. Commun.">
        <title>Thousands of microbial genomes shed light on interconnected biogeochemical processes in an aquifer system.</title>
        <authorList>
            <person name="Anantharaman K."/>
            <person name="Brown C.T."/>
            <person name="Hug L.A."/>
            <person name="Sharon I."/>
            <person name="Castelle C.J."/>
            <person name="Probst A.J."/>
            <person name="Thomas B.C."/>
            <person name="Singh A."/>
            <person name="Wilkins M.J."/>
            <person name="Karaoz U."/>
            <person name="Brodie E.L."/>
            <person name="Williams K.H."/>
            <person name="Hubbard S.S."/>
            <person name="Banfield J.F."/>
        </authorList>
    </citation>
    <scope>NUCLEOTIDE SEQUENCE [LARGE SCALE GENOMIC DNA]</scope>
</reference>
<name>A0A1F6V8V2_9PROT</name>
<evidence type="ECO:0000313" key="2">
    <source>
        <dbReference type="Proteomes" id="UP000179076"/>
    </source>
</evidence>
<evidence type="ECO:0000313" key="1">
    <source>
        <dbReference type="EMBL" id="OGI65959.1"/>
    </source>
</evidence>